<evidence type="ECO:0000256" key="4">
    <source>
        <dbReference type="PROSITE-ProRule" id="PRU00473"/>
    </source>
</evidence>
<proteinExistence type="predicted"/>
<dbReference type="PROSITE" id="PS01068">
    <property type="entry name" value="OMPA_1"/>
    <property type="match status" value="1"/>
</dbReference>
<evidence type="ECO:0000313" key="7">
    <source>
        <dbReference type="EMBL" id="ADW18557.1"/>
    </source>
</evidence>
<dbReference type="KEGG" id="dpr:Despr_2416"/>
<dbReference type="InterPro" id="IPR039567">
    <property type="entry name" value="Gly-zipper"/>
</dbReference>
<dbReference type="Pfam" id="PF13488">
    <property type="entry name" value="Gly-zipper_Omp"/>
    <property type="match status" value="1"/>
</dbReference>
<evidence type="ECO:0000256" key="3">
    <source>
        <dbReference type="ARBA" id="ARBA00023237"/>
    </source>
</evidence>
<accession>A0A7U3YNC4</accession>
<dbReference type="Proteomes" id="UP000006365">
    <property type="component" value="Chromosome"/>
</dbReference>
<protein>
    <submittedName>
        <fullName evidence="7">OmpA/MotB domain protein</fullName>
    </submittedName>
</protein>
<keyword evidence="3" id="KW-0998">Cell outer membrane</keyword>
<dbReference type="CDD" id="cd07185">
    <property type="entry name" value="OmpA_C-like"/>
    <property type="match status" value="1"/>
</dbReference>
<dbReference type="SUPFAM" id="SSF103088">
    <property type="entry name" value="OmpA-like"/>
    <property type="match status" value="1"/>
</dbReference>
<dbReference type="InterPro" id="IPR006665">
    <property type="entry name" value="OmpA-like"/>
</dbReference>
<dbReference type="PRINTS" id="PR01021">
    <property type="entry name" value="OMPADOMAIN"/>
</dbReference>
<dbReference type="AlphaFoldDB" id="A0A7U3YNC4"/>
<evidence type="ECO:0000256" key="5">
    <source>
        <dbReference type="SAM" id="SignalP"/>
    </source>
</evidence>
<dbReference type="InterPro" id="IPR036737">
    <property type="entry name" value="OmpA-like_sf"/>
</dbReference>
<dbReference type="Pfam" id="PF00691">
    <property type="entry name" value="OmpA"/>
    <property type="match status" value="1"/>
</dbReference>
<gene>
    <name evidence="7" type="ordered locus">Despr_2416</name>
</gene>
<dbReference type="EMBL" id="CP002364">
    <property type="protein sequence ID" value="ADW18557.1"/>
    <property type="molecule type" value="Genomic_DNA"/>
</dbReference>
<feature type="chain" id="PRO_5030969344" evidence="5">
    <location>
        <begin position="22"/>
        <end position="212"/>
    </location>
</feature>
<keyword evidence="8" id="KW-1185">Reference proteome</keyword>
<dbReference type="PANTHER" id="PTHR30329">
    <property type="entry name" value="STATOR ELEMENT OF FLAGELLAR MOTOR COMPLEX"/>
    <property type="match status" value="1"/>
</dbReference>
<evidence type="ECO:0000313" key="8">
    <source>
        <dbReference type="Proteomes" id="UP000006365"/>
    </source>
</evidence>
<evidence type="ECO:0000256" key="2">
    <source>
        <dbReference type="ARBA" id="ARBA00023136"/>
    </source>
</evidence>
<dbReference type="InterPro" id="IPR050330">
    <property type="entry name" value="Bact_OuterMem_StrucFunc"/>
</dbReference>
<dbReference type="RefSeq" id="WP_015725094.1">
    <property type="nucleotide sequence ID" value="NC_014972.1"/>
</dbReference>
<keyword evidence="2 4" id="KW-0472">Membrane</keyword>
<dbReference type="PANTHER" id="PTHR30329:SF21">
    <property type="entry name" value="LIPOPROTEIN YIAD-RELATED"/>
    <property type="match status" value="1"/>
</dbReference>
<feature type="signal peptide" evidence="5">
    <location>
        <begin position="1"/>
        <end position="21"/>
    </location>
</feature>
<dbReference type="PROSITE" id="PS51123">
    <property type="entry name" value="OMPA_2"/>
    <property type="match status" value="1"/>
</dbReference>
<sequence>MNRLMRISTGIALATMLTACATNQQTGTAVGAGVGAGVGALLGQAIGHNTTSTLVGAGIGAALGGLAGNQIGAYMDNQERALRDAMAQSEAASIRRDQDVLTATFKSDMFFDTNSSQLKPGAYNELNRITNVLNNYPQTTIRVEGHTDARGSDQYNQQLSERRAMAVKNALAQQGVNPSRIEAVGYGESQPISSSDAMNRRVNIVINPIRQS</sequence>
<organism evidence="7 8">
    <name type="scientific">Desulfobulbus propionicus (strain ATCC 33891 / DSM 2032 / VKM B-1956 / 1pr3)</name>
    <dbReference type="NCBI Taxonomy" id="577650"/>
    <lineage>
        <taxon>Bacteria</taxon>
        <taxon>Pseudomonadati</taxon>
        <taxon>Thermodesulfobacteriota</taxon>
        <taxon>Desulfobulbia</taxon>
        <taxon>Desulfobulbales</taxon>
        <taxon>Desulfobulbaceae</taxon>
        <taxon>Desulfobulbus</taxon>
    </lineage>
</organism>
<evidence type="ECO:0000256" key="1">
    <source>
        <dbReference type="ARBA" id="ARBA00004442"/>
    </source>
</evidence>
<dbReference type="InterPro" id="IPR006690">
    <property type="entry name" value="OMPA-like_CS"/>
</dbReference>
<reference evidence="7 8" key="1">
    <citation type="journal article" date="2011" name="Stand. Genomic Sci.">
        <title>Complete genome sequence of Desulfobulbus propionicus type strain (1pr3).</title>
        <authorList>
            <person name="Pagani I."/>
            <person name="Lapidus A."/>
            <person name="Nolan M."/>
            <person name="Lucas S."/>
            <person name="Hammon N."/>
            <person name="Deshpande S."/>
            <person name="Cheng J.F."/>
            <person name="Chertkov O."/>
            <person name="Davenport K."/>
            <person name="Tapia R."/>
            <person name="Han C."/>
            <person name="Goodwin L."/>
            <person name="Pitluck S."/>
            <person name="Liolios K."/>
            <person name="Mavromatis K."/>
            <person name="Ivanova N."/>
            <person name="Mikhailova N."/>
            <person name="Pati A."/>
            <person name="Chen A."/>
            <person name="Palaniappan K."/>
            <person name="Land M."/>
            <person name="Hauser L."/>
            <person name="Chang Y.J."/>
            <person name="Jeffries C.D."/>
            <person name="Detter J.C."/>
            <person name="Brambilla E."/>
            <person name="Kannan K.P."/>
            <person name="Djao O.D."/>
            <person name="Rohde M."/>
            <person name="Pukall R."/>
            <person name="Spring S."/>
            <person name="Goker M."/>
            <person name="Sikorski J."/>
            <person name="Woyke T."/>
            <person name="Bristow J."/>
            <person name="Eisen J.A."/>
            <person name="Markowitz V."/>
            <person name="Hugenholtz P."/>
            <person name="Kyrpides N.C."/>
            <person name="Klenk H.P."/>
        </authorList>
    </citation>
    <scope>NUCLEOTIDE SEQUENCE [LARGE SCALE GENOMIC DNA]</scope>
    <source>
        <strain evidence="8">ATCC 33891 / DSM 2032 / 1pr3</strain>
    </source>
</reference>
<keyword evidence="5" id="KW-0732">Signal</keyword>
<dbReference type="GO" id="GO:0009279">
    <property type="term" value="C:cell outer membrane"/>
    <property type="evidence" value="ECO:0007669"/>
    <property type="project" value="UniProtKB-SubCell"/>
</dbReference>
<feature type="domain" description="OmpA-like" evidence="6">
    <location>
        <begin position="98"/>
        <end position="210"/>
    </location>
</feature>
<comment type="subcellular location">
    <subcellularLocation>
        <location evidence="1">Cell outer membrane</location>
    </subcellularLocation>
</comment>
<dbReference type="PROSITE" id="PS51257">
    <property type="entry name" value="PROKAR_LIPOPROTEIN"/>
    <property type="match status" value="1"/>
</dbReference>
<dbReference type="Gene3D" id="3.30.1330.60">
    <property type="entry name" value="OmpA-like domain"/>
    <property type="match status" value="1"/>
</dbReference>
<name>A0A7U3YNC4_DESPD</name>
<evidence type="ECO:0000259" key="6">
    <source>
        <dbReference type="PROSITE" id="PS51123"/>
    </source>
</evidence>
<dbReference type="InterPro" id="IPR006664">
    <property type="entry name" value="OMP_bac"/>
</dbReference>